<evidence type="ECO:0000313" key="1">
    <source>
        <dbReference type="EMBL" id="KAK6915405.1"/>
    </source>
</evidence>
<dbReference type="Proteomes" id="UP001370490">
    <property type="component" value="Unassembled WGS sequence"/>
</dbReference>
<accession>A0AAN8YWZ6</accession>
<dbReference type="EMBL" id="JBAMMX010000025">
    <property type="protein sequence ID" value="KAK6915405.1"/>
    <property type="molecule type" value="Genomic_DNA"/>
</dbReference>
<keyword evidence="2" id="KW-1185">Reference proteome</keyword>
<proteinExistence type="predicted"/>
<sequence length="129" mass="14784">MTPLKKKAFVGFQRILLTRHHYMEYLEGLVIRNIRILKLVMLLIKANIHQHSQTILTINCRALPQGSPSKNSQWPRLNPGQRGGLEIVFNQQLTRLESGLKRDDPSKIVYAAKRKNSSPCTHYIIIPSS</sequence>
<protein>
    <submittedName>
        <fullName evidence="1">Uncharacterized protein</fullName>
    </submittedName>
</protein>
<name>A0AAN8YWZ6_9MAGN</name>
<comment type="caution">
    <text evidence="1">The sequence shown here is derived from an EMBL/GenBank/DDBJ whole genome shotgun (WGS) entry which is preliminary data.</text>
</comment>
<organism evidence="1 2">
    <name type="scientific">Dillenia turbinata</name>
    <dbReference type="NCBI Taxonomy" id="194707"/>
    <lineage>
        <taxon>Eukaryota</taxon>
        <taxon>Viridiplantae</taxon>
        <taxon>Streptophyta</taxon>
        <taxon>Embryophyta</taxon>
        <taxon>Tracheophyta</taxon>
        <taxon>Spermatophyta</taxon>
        <taxon>Magnoliopsida</taxon>
        <taxon>eudicotyledons</taxon>
        <taxon>Gunneridae</taxon>
        <taxon>Pentapetalae</taxon>
        <taxon>Dilleniales</taxon>
        <taxon>Dilleniaceae</taxon>
        <taxon>Dillenia</taxon>
    </lineage>
</organism>
<reference evidence="1 2" key="1">
    <citation type="submission" date="2023-12" db="EMBL/GenBank/DDBJ databases">
        <title>A high-quality genome assembly for Dillenia turbinata (Dilleniales).</title>
        <authorList>
            <person name="Chanderbali A."/>
        </authorList>
    </citation>
    <scope>NUCLEOTIDE SEQUENCE [LARGE SCALE GENOMIC DNA]</scope>
    <source>
        <strain evidence="1">LSX21</strain>
        <tissue evidence="1">Leaf</tissue>
    </source>
</reference>
<dbReference type="AlphaFoldDB" id="A0AAN8YWZ6"/>
<evidence type="ECO:0000313" key="2">
    <source>
        <dbReference type="Proteomes" id="UP001370490"/>
    </source>
</evidence>
<gene>
    <name evidence="1" type="ORF">RJ641_020522</name>
</gene>